<keyword evidence="1" id="KW-0472">Membrane</keyword>
<dbReference type="Proteomes" id="UP000036681">
    <property type="component" value="Unplaced"/>
</dbReference>
<evidence type="ECO:0000313" key="3">
    <source>
        <dbReference type="WBParaSite" id="ALUE_0000304601-mRNA-1"/>
    </source>
</evidence>
<keyword evidence="1" id="KW-1133">Transmembrane helix</keyword>
<reference evidence="3" key="1">
    <citation type="submission" date="2017-02" db="UniProtKB">
        <authorList>
            <consortium name="WormBaseParasite"/>
        </authorList>
    </citation>
    <scope>IDENTIFICATION</scope>
</reference>
<accession>A0A0M3HN40</accession>
<dbReference type="WBParaSite" id="ALUE_0000304601-mRNA-1">
    <property type="protein sequence ID" value="ALUE_0000304601-mRNA-1"/>
    <property type="gene ID" value="ALUE_0000304601"/>
</dbReference>
<organism evidence="2 3">
    <name type="scientific">Ascaris lumbricoides</name>
    <name type="common">Giant roundworm</name>
    <dbReference type="NCBI Taxonomy" id="6252"/>
    <lineage>
        <taxon>Eukaryota</taxon>
        <taxon>Metazoa</taxon>
        <taxon>Ecdysozoa</taxon>
        <taxon>Nematoda</taxon>
        <taxon>Chromadorea</taxon>
        <taxon>Rhabditida</taxon>
        <taxon>Spirurina</taxon>
        <taxon>Ascaridomorpha</taxon>
        <taxon>Ascaridoidea</taxon>
        <taxon>Ascarididae</taxon>
        <taxon>Ascaris</taxon>
    </lineage>
</organism>
<protein>
    <submittedName>
        <fullName evidence="3">Uncharacterized protein</fullName>
    </submittedName>
</protein>
<dbReference type="AlphaFoldDB" id="A0A0M3HN40"/>
<sequence>MGNSFFLHIQLFTSESPFFQCDKSISSKQSYELVATVRFYSAISCHGTAFSAHCIYSSGRRVYHMLARYRYGAKGYHQKLENSLTEAYEIMLNLNLYTILILFPVIQLLTILLYASFVNTDLWRQQNFQTM</sequence>
<keyword evidence="1" id="KW-0812">Transmembrane</keyword>
<feature type="transmembrane region" description="Helical" evidence="1">
    <location>
        <begin position="94"/>
        <end position="117"/>
    </location>
</feature>
<keyword evidence="2" id="KW-1185">Reference proteome</keyword>
<evidence type="ECO:0000313" key="2">
    <source>
        <dbReference type="Proteomes" id="UP000036681"/>
    </source>
</evidence>
<name>A0A0M3HN40_ASCLU</name>
<evidence type="ECO:0000256" key="1">
    <source>
        <dbReference type="SAM" id="Phobius"/>
    </source>
</evidence>
<proteinExistence type="predicted"/>